<comment type="similarity">
    <text evidence="8">Belongs to the Mrp/NBP35 ATP-binding proteins family.</text>
</comment>
<evidence type="ECO:0000256" key="3">
    <source>
        <dbReference type="ARBA" id="ARBA00022723"/>
    </source>
</evidence>
<comment type="function">
    <text evidence="8">Binds and transfers iron-sulfur (Fe-S) clusters to target apoproteins. Can hydrolyze ATP.</text>
</comment>
<evidence type="ECO:0000256" key="7">
    <source>
        <dbReference type="ARBA" id="ARBA00023014"/>
    </source>
</evidence>
<dbReference type="Pfam" id="PF10609">
    <property type="entry name" value="ParA"/>
    <property type="match status" value="1"/>
</dbReference>
<comment type="subunit">
    <text evidence="8">Homodimer.</text>
</comment>
<keyword evidence="7 8" id="KW-0411">Iron-sulfur</keyword>
<dbReference type="InterPro" id="IPR027417">
    <property type="entry name" value="P-loop_NTPase"/>
</dbReference>
<dbReference type="InterPro" id="IPR000808">
    <property type="entry name" value="Mrp-like_CS"/>
</dbReference>
<keyword evidence="8" id="KW-0378">Hydrolase</keyword>
<feature type="domain" description="MIP18 family-like" evidence="9">
    <location>
        <begin position="5"/>
        <end position="53"/>
    </location>
</feature>
<keyword evidence="4 8" id="KW-0547">Nucleotide-binding</keyword>
<reference evidence="10 11" key="1">
    <citation type="submission" date="2020-11" db="EMBL/GenBank/DDBJ databases">
        <title>Winogradskyella marina sp. nov., isolated from marine sediment.</title>
        <authorList>
            <person name="Bo J."/>
            <person name="Wang S."/>
            <person name="Song X."/>
            <person name="Du Z."/>
        </authorList>
    </citation>
    <scope>NUCLEOTIDE SEQUENCE [LARGE SCALE GENOMIC DNA]</scope>
    <source>
        <strain evidence="10 11">F6397</strain>
    </source>
</reference>
<dbReference type="InterPro" id="IPR044304">
    <property type="entry name" value="NUBPL-like"/>
</dbReference>
<comment type="caution">
    <text evidence="10">The sequence shown here is derived from an EMBL/GenBank/DDBJ whole genome shotgun (WGS) entry which is preliminary data.</text>
</comment>
<evidence type="ECO:0000256" key="2">
    <source>
        <dbReference type="ARBA" id="ARBA00008205"/>
    </source>
</evidence>
<dbReference type="PANTHER" id="PTHR42961">
    <property type="entry name" value="IRON-SULFUR PROTEIN NUBPL"/>
    <property type="match status" value="1"/>
</dbReference>
<dbReference type="GO" id="GO:0005524">
    <property type="term" value="F:ATP binding"/>
    <property type="evidence" value="ECO:0007669"/>
    <property type="project" value="UniProtKB-KW"/>
</dbReference>
<dbReference type="SUPFAM" id="SSF117916">
    <property type="entry name" value="Fe-S cluster assembly (FSCA) domain-like"/>
    <property type="match status" value="1"/>
</dbReference>
<proteinExistence type="inferred from homology"/>
<feature type="binding site" evidence="8">
    <location>
        <begin position="109"/>
        <end position="116"/>
    </location>
    <ligand>
        <name>ATP</name>
        <dbReference type="ChEBI" id="CHEBI:30616"/>
    </ligand>
</feature>
<dbReference type="Gene3D" id="3.30.300.130">
    <property type="entry name" value="Fe-S cluster assembly (FSCA)"/>
    <property type="match status" value="1"/>
</dbReference>
<dbReference type="Proteomes" id="UP000611215">
    <property type="component" value="Unassembled WGS sequence"/>
</dbReference>
<dbReference type="Pfam" id="PF01883">
    <property type="entry name" value="FeS_assembly_P"/>
    <property type="match status" value="1"/>
</dbReference>
<dbReference type="InterPro" id="IPR002744">
    <property type="entry name" value="MIP18-like"/>
</dbReference>
<name>A0ABS0EEC0_9FLAO</name>
<evidence type="ECO:0000256" key="6">
    <source>
        <dbReference type="ARBA" id="ARBA00023004"/>
    </source>
</evidence>
<dbReference type="HAMAP" id="MF_02040">
    <property type="entry name" value="Mrp_NBP35"/>
    <property type="match status" value="1"/>
</dbReference>
<evidence type="ECO:0000256" key="1">
    <source>
        <dbReference type="ARBA" id="ARBA00007352"/>
    </source>
</evidence>
<evidence type="ECO:0000256" key="5">
    <source>
        <dbReference type="ARBA" id="ARBA00022840"/>
    </source>
</evidence>
<evidence type="ECO:0000313" key="11">
    <source>
        <dbReference type="Proteomes" id="UP000611215"/>
    </source>
</evidence>
<protein>
    <recommendedName>
        <fullName evidence="8">Iron-sulfur cluster carrier protein</fullName>
    </recommendedName>
</protein>
<dbReference type="InterPro" id="IPR019591">
    <property type="entry name" value="Mrp/NBP35_ATP-bd"/>
</dbReference>
<keyword evidence="5 8" id="KW-0067">ATP-binding</keyword>
<dbReference type="InterPro" id="IPR034904">
    <property type="entry name" value="FSCA_dom_sf"/>
</dbReference>
<dbReference type="CDD" id="cd02037">
    <property type="entry name" value="Mrp_NBP35"/>
    <property type="match status" value="1"/>
</dbReference>
<dbReference type="SUPFAM" id="SSF52540">
    <property type="entry name" value="P-loop containing nucleoside triphosphate hydrolases"/>
    <property type="match status" value="1"/>
</dbReference>
<sequence length="378" mass="40444">MKLNKQDILNALKTITAPGEGENMVDSGAVTNVVTFADEVIVDITIKNPTLQARKKTEVEILQTIHKDVYEKAKIKVNVKVDAPAAAPKNEIKGKAIPGIQNIVAVASGKGGVGKSTVTANLAVTLSKMGFKVGVLDADIYGPSIPIMFDVANERPLSITIDGKSKMKPVENYGVKVLSIGFFTKPDQAVIWRGPMASKALNQMIFDAAWGELDFLLIDLPPGTGDIHLSIMQALPITGSIVVSTPQNVALADAKKGVAMFQQESINVPVLGIIENMAYFTPAELPENKYYIFGKEGAKHLAEDLKVPFLGEVPLIQSIREAGDLGRPAAMQTATPIEDAFEAITRDVVQQVVDRNDALPATEAIKITTMAGCSAVKK</sequence>
<accession>A0ABS0EEC0</accession>
<dbReference type="RefSeq" id="WP_195870072.1">
    <property type="nucleotide sequence ID" value="NZ_JADOET010000001.1"/>
</dbReference>
<organism evidence="10 11">
    <name type="scientific">Winogradskyella marina</name>
    <dbReference type="NCBI Taxonomy" id="2785530"/>
    <lineage>
        <taxon>Bacteria</taxon>
        <taxon>Pseudomonadati</taxon>
        <taxon>Bacteroidota</taxon>
        <taxon>Flavobacteriia</taxon>
        <taxon>Flavobacteriales</taxon>
        <taxon>Flavobacteriaceae</taxon>
        <taxon>Winogradskyella</taxon>
    </lineage>
</organism>
<dbReference type="Gene3D" id="3.40.50.300">
    <property type="entry name" value="P-loop containing nucleotide triphosphate hydrolases"/>
    <property type="match status" value="1"/>
</dbReference>
<dbReference type="PROSITE" id="PS01215">
    <property type="entry name" value="MRP"/>
    <property type="match status" value="1"/>
</dbReference>
<keyword evidence="11" id="KW-1185">Reference proteome</keyword>
<comment type="similarity">
    <text evidence="1">In the N-terminal section; belongs to the MIP18 family.</text>
</comment>
<evidence type="ECO:0000256" key="4">
    <source>
        <dbReference type="ARBA" id="ARBA00022741"/>
    </source>
</evidence>
<evidence type="ECO:0000313" key="10">
    <source>
        <dbReference type="EMBL" id="MBF8148805.1"/>
    </source>
</evidence>
<evidence type="ECO:0000256" key="8">
    <source>
        <dbReference type="HAMAP-Rule" id="MF_02040"/>
    </source>
</evidence>
<comment type="similarity">
    <text evidence="2">In the C-terminal section; belongs to the Mrp/NBP35 ATP-binding proteins family.</text>
</comment>
<keyword evidence="6 8" id="KW-0408">Iron</keyword>
<dbReference type="InterPro" id="IPR033756">
    <property type="entry name" value="YlxH/NBP35"/>
</dbReference>
<dbReference type="EMBL" id="JADOET010000001">
    <property type="protein sequence ID" value="MBF8148805.1"/>
    <property type="molecule type" value="Genomic_DNA"/>
</dbReference>
<gene>
    <name evidence="10" type="ORF">ITJ86_02790</name>
</gene>
<keyword evidence="3 8" id="KW-0479">Metal-binding</keyword>
<dbReference type="PANTHER" id="PTHR42961:SF2">
    <property type="entry name" value="IRON-SULFUR PROTEIN NUBPL"/>
    <property type="match status" value="1"/>
</dbReference>
<evidence type="ECO:0000259" key="9">
    <source>
        <dbReference type="Pfam" id="PF01883"/>
    </source>
</evidence>